<evidence type="ECO:0000313" key="1">
    <source>
        <dbReference type="EMBL" id="GAA0776176.1"/>
    </source>
</evidence>
<sequence length="502" mass="56906">MKDSIMNIIKDKTLTYEMKVLNLARESENSLDVLNKSDKTKMYENAGVICDLNEGNAPYRPRYIVPDYEKFMKNGSQFLNLTPAEDIWDAVNNLLILYKHVPSVTSFPVYVGNIDTLLDPYIEDEKEAYKAIKFFLKHIDRTITDSFCHANIGPKDTKAGRIILEVERELQNATPNITLKYSKETSDEFAVEAIKTALTCAKPSFANHEMFSSELGEKYGIVSCYNGLNLGGGSYTLVRMLLSKLAKMAYNEEHFLNTILPDAVEAMLDYMDKRVKFIVEESNFFESSFLVREGLLSRDRFTAMFGLVGLAECVNTLLGETEQKDRFGYGERANKLGEAIINKMYNMVNVHENKYCEVTDNHYLLHAQVGIDSDTETSPGCRIPIGEEPSLPDHLIQSAVFHKYFPSGIGDIFKFDEMAKKNPKSILDIIKGAFALNMRYFSLYCDDCDVIRITGYLVKRSDIEALDRGEQVLQDTVALGYGAVKNSKILERKLRSSDKQNL</sequence>
<dbReference type="Proteomes" id="UP001501047">
    <property type="component" value="Unassembled WGS sequence"/>
</dbReference>
<dbReference type="InterPro" id="IPR016905">
    <property type="entry name" value="Glycyl_radical_YjjI-like"/>
</dbReference>
<keyword evidence="2" id="KW-1185">Reference proteome</keyword>
<proteinExistence type="predicted"/>
<accession>A0ABN1KUC0</accession>
<dbReference type="RefSeq" id="WP_343827198.1">
    <property type="nucleotide sequence ID" value="NZ_BAAACI010000007.1"/>
</dbReference>
<evidence type="ECO:0000313" key="2">
    <source>
        <dbReference type="Proteomes" id="UP001501047"/>
    </source>
</evidence>
<dbReference type="EMBL" id="BAAACI010000007">
    <property type="protein sequence ID" value="GAA0776176.1"/>
    <property type="molecule type" value="Genomic_DNA"/>
</dbReference>
<dbReference type="SUPFAM" id="SSF51998">
    <property type="entry name" value="PFL-like glycyl radical enzymes"/>
    <property type="match status" value="1"/>
</dbReference>
<organism evidence="1 2">
    <name type="scientific">Clostridium subterminale</name>
    <dbReference type="NCBI Taxonomy" id="1550"/>
    <lineage>
        <taxon>Bacteria</taxon>
        <taxon>Bacillati</taxon>
        <taxon>Bacillota</taxon>
        <taxon>Clostridia</taxon>
        <taxon>Eubacteriales</taxon>
        <taxon>Clostridiaceae</taxon>
        <taxon>Clostridium</taxon>
    </lineage>
</organism>
<dbReference type="Gene3D" id="3.20.70.20">
    <property type="match status" value="1"/>
</dbReference>
<dbReference type="NCBIfam" id="TIGR04040">
    <property type="entry name" value="glycyl_YjjI"/>
    <property type="match status" value="1"/>
</dbReference>
<dbReference type="PIRSF" id="PIRSF028991">
    <property type="entry name" value="Glycl_rad_HI0521_prd"/>
    <property type="match status" value="1"/>
</dbReference>
<reference evidence="1 2" key="1">
    <citation type="journal article" date="2019" name="Int. J. Syst. Evol. Microbiol.">
        <title>The Global Catalogue of Microorganisms (GCM) 10K type strain sequencing project: providing services to taxonomists for standard genome sequencing and annotation.</title>
        <authorList>
            <consortium name="The Broad Institute Genomics Platform"/>
            <consortium name="The Broad Institute Genome Sequencing Center for Infectious Disease"/>
            <person name="Wu L."/>
            <person name="Ma J."/>
        </authorList>
    </citation>
    <scope>NUCLEOTIDE SEQUENCE [LARGE SCALE GENOMIC DNA]</scope>
    <source>
        <strain evidence="1 2">JCM 1417</strain>
    </source>
</reference>
<gene>
    <name evidence="1" type="ORF">GCM10008908_29070</name>
</gene>
<dbReference type="Pfam" id="PF11230">
    <property type="entry name" value="YjjI-like"/>
    <property type="match status" value="1"/>
</dbReference>
<name>A0ABN1KUC0_CLOSU</name>
<comment type="caution">
    <text evidence="1">The sequence shown here is derived from an EMBL/GenBank/DDBJ whole genome shotgun (WGS) entry which is preliminary data.</text>
</comment>
<protein>
    <submittedName>
        <fullName evidence="1">YjjI family glycine radical enzyme</fullName>
    </submittedName>
</protein>